<feature type="domain" description="Tryptophan synthase beta chain-like PALP" evidence="3">
    <location>
        <begin position="2"/>
        <end position="266"/>
    </location>
</feature>
<organism evidence="4">
    <name type="scientific">bioreactor metagenome</name>
    <dbReference type="NCBI Taxonomy" id="1076179"/>
    <lineage>
        <taxon>unclassified sequences</taxon>
        <taxon>metagenomes</taxon>
        <taxon>ecological metagenomes</taxon>
    </lineage>
</organism>
<dbReference type="InterPro" id="IPR036052">
    <property type="entry name" value="TrpB-like_PALP_sf"/>
</dbReference>
<dbReference type="InterPro" id="IPR023927">
    <property type="entry name" value="SbnA"/>
</dbReference>
<evidence type="ECO:0000313" key="4">
    <source>
        <dbReference type="EMBL" id="MPM03229.1"/>
    </source>
</evidence>
<comment type="caution">
    <text evidence="4">The sequence shown here is derived from an EMBL/GenBank/DDBJ whole genome shotgun (WGS) entry which is preliminary data.</text>
</comment>
<dbReference type="NCBIfam" id="TIGR03945">
    <property type="entry name" value="PLP_SbnA_fam"/>
    <property type="match status" value="1"/>
</dbReference>
<dbReference type="AlphaFoldDB" id="A0A644WI06"/>
<protein>
    <submittedName>
        <fullName evidence="4">Putative siderophore biosynthesis protein SbnA</fullName>
    </submittedName>
</protein>
<evidence type="ECO:0000256" key="2">
    <source>
        <dbReference type="ARBA" id="ARBA00022679"/>
    </source>
</evidence>
<dbReference type="InterPro" id="IPR050214">
    <property type="entry name" value="Cys_Synth/Cystath_Beta-Synth"/>
</dbReference>
<evidence type="ECO:0000256" key="1">
    <source>
        <dbReference type="ARBA" id="ARBA00011738"/>
    </source>
</evidence>
<reference evidence="4" key="1">
    <citation type="submission" date="2019-08" db="EMBL/GenBank/DDBJ databases">
        <authorList>
            <person name="Kucharzyk K."/>
            <person name="Murdoch R.W."/>
            <person name="Higgins S."/>
            <person name="Loffler F."/>
        </authorList>
    </citation>
    <scope>NUCLEOTIDE SEQUENCE</scope>
</reference>
<dbReference type="Pfam" id="PF00291">
    <property type="entry name" value="PALP"/>
    <property type="match status" value="1"/>
</dbReference>
<proteinExistence type="predicted"/>
<accession>A0A644WI06</accession>
<dbReference type="EMBL" id="VSSQ01000935">
    <property type="protein sequence ID" value="MPM03229.1"/>
    <property type="molecule type" value="Genomic_DNA"/>
</dbReference>
<gene>
    <name evidence="4" type="primary">sbnA</name>
    <name evidence="4" type="ORF">SDC9_49494</name>
</gene>
<keyword evidence="2" id="KW-0808">Transferase</keyword>
<dbReference type="GO" id="GO:0016740">
    <property type="term" value="F:transferase activity"/>
    <property type="evidence" value="ECO:0007669"/>
    <property type="project" value="UniProtKB-KW"/>
</dbReference>
<name>A0A644WI06_9ZZZZ</name>
<evidence type="ECO:0000259" key="3">
    <source>
        <dbReference type="Pfam" id="PF00291"/>
    </source>
</evidence>
<dbReference type="PANTHER" id="PTHR10314">
    <property type="entry name" value="CYSTATHIONINE BETA-SYNTHASE"/>
    <property type="match status" value="1"/>
</dbReference>
<dbReference type="SUPFAM" id="SSF53686">
    <property type="entry name" value="Tryptophan synthase beta subunit-like PLP-dependent enzymes"/>
    <property type="match status" value="1"/>
</dbReference>
<dbReference type="Gene3D" id="3.40.50.1100">
    <property type="match status" value="2"/>
</dbReference>
<dbReference type="CDD" id="cd01561">
    <property type="entry name" value="CBS_like"/>
    <property type="match status" value="1"/>
</dbReference>
<sequence length="311" mass="32699">MYVKLEGLNTAGSIKLKTAIALVDSLEAAGRLADGGWLVESSSGSLGVALAGVCARRGYRLSIVTDPNANPKSVSHMRALGADVEVVTERDQAGGFLGTRLARIRELQESASGPQWTNQYASPANPRVHSRKTYESIVSELGDPDYIFVGAGTTGTLMGVSRAVAERGADTQVYAIDSMGSVTFGGAPSTRRIPGLGASVAPSLFDGTLVPEQHCVDEIDTVRECRRMAGLEGFLPGGSTGTVLAGFRALEESVPDGSLVVVIAPDMGERYLDNIYDDVWVVDNYGPEAFDFSIRPTSYAMKTTGGGIGSL</sequence>
<comment type="subunit">
    <text evidence="1">Homodimer.</text>
</comment>
<dbReference type="InterPro" id="IPR001926">
    <property type="entry name" value="TrpB-like_PALP"/>
</dbReference>